<evidence type="ECO:0000313" key="7">
    <source>
        <dbReference type="Proteomes" id="UP000509702"/>
    </source>
</evidence>
<dbReference type="PANTHER" id="PTHR30168">
    <property type="entry name" value="PUTATIVE MEMBRANE PROTEIN YPFJ"/>
    <property type="match status" value="1"/>
</dbReference>
<name>A0A6N1AI87_9PROT</name>
<evidence type="ECO:0000256" key="4">
    <source>
        <dbReference type="ARBA" id="ARBA00023136"/>
    </source>
</evidence>
<keyword evidence="2" id="KW-0812">Transmembrane</keyword>
<dbReference type="Proteomes" id="UP000509702">
    <property type="component" value="Plasmid unnamed1"/>
</dbReference>
<dbReference type="EMBL" id="CP054615">
    <property type="protein sequence ID" value="QKS48954.1"/>
    <property type="molecule type" value="Genomic_DNA"/>
</dbReference>
<keyword evidence="3" id="KW-1133">Transmembrane helix</keyword>
<dbReference type="AlphaFoldDB" id="A0A6N1AI87"/>
<keyword evidence="4" id="KW-0472">Membrane</keyword>
<dbReference type="InterPro" id="IPR007343">
    <property type="entry name" value="Uncharacterised_pept_Zn_put"/>
</dbReference>
<accession>A0A6N1AI87</accession>
<protein>
    <submittedName>
        <fullName evidence="6">Zinc metallopeptidase</fullName>
    </submittedName>
</protein>
<reference evidence="6 7" key="1">
    <citation type="submission" date="2020-06" db="EMBL/GenBank/DDBJ databases">
        <title>Complete genome of Azosprillum oryzae KACC14407.</title>
        <authorList>
            <person name="Kim M."/>
            <person name="Park Y.-J."/>
            <person name="Shin J.-H."/>
        </authorList>
    </citation>
    <scope>NUCLEOTIDE SEQUENCE [LARGE SCALE GENOMIC DNA]</scope>
    <source>
        <strain evidence="6 7">KACC 14407</strain>
        <plasmid evidence="6 7">unnamed1</plasmid>
    </source>
</reference>
<keyword evidence="7" id="KW-1185">Reference proteome</keyword>
<evidence type="ECO:0000256" key="3">
    <source>
        <dbReference type="ARBA" id="ARBA00022989"/>
    </source>
</evidence>
<feature type="region of interest" description="Disordered" evidence="5">
    <location>
        <begin position="1"/>
        <end position="31"/>
    </location>
</feature>
<organism evidence="6 7">
    <name type="scientific">Azospirillum oryzae</name>
    <dbReference type="NCBI Taxonomy" id="286727"/>
    <lineage>
        <taxon>Bacteria</taxon>
        <taxon>Pseudomonadati</taxon>
        <taxon>Pseudomonadota</taxon>
        <taxon>Alphaproteobacteria</taxon>
        <taxon>Rhodospirillales</taxon>
        <taxon>Azospirillaceae</taxon>
        <taxon>Azospirillum</taxon>
    </lineage>
</organism>
<evidence type="ECO:0000256" key="5">
    <source>
        <dbReference type="SAM" id="MobiDB-lite"/>
    </source>
</evidence>
<dbReference type="GO" id="GO:0016020">
    <property type="term" value="C:membrane"/>
    <property type="evidence" value="ECO:0007669"/>
    <property type="project" value="UniProtKB-SubCell"/>
</dbReference>
<dbReference type="KEGG" id="aoz:HUE56_00100"/>
<proteinExistence type="predicted"/>
<dbReference type="OrthoDB" id="9774900at2"/>
<dbReference type="Pfam" id="PF04228">
    <property type="entry name" value="Zn_peptidase"/>
    <property type="match status" value="1"/>
</dbReference>
<comment type="subcellular location">
    <subcellularLocation>
        <location evidence="1">Membrane</location>
        <topology evidence="1">Single-pass membrane protein</topology>
    </subcellularLocation>
</comment>
<evidence type="ECO:0000256" key="2">
    <source>
        <dbReference type="ARBA" id="ARBA00022692"/>
    </source>
</evidence>
<gene>
    <name evidence="6" type="ORF">HUE56_00100</name>
</gene>
<keyword evidence="6" id="KW-0614">Plasmid</keyword>
<dbReference type="RefSeq" id="WP_149200444.1">
    <property type="nucleotide sequence ID" value="NZ_BSOV01000112.1"/>
</dbReference>
<feature type="compositionally biased region" description="Gly residues" evidence="5">
    <location>
        <begin position="18"/>
        <end position="31"/>
    </location>
</feature>
<feature type="region of interest" description="Disordered" evidence="5">
    <location>
        <begin position="74"/>
        <end position="94"/>
    </location>
</feature>
<dbReference type="PANTHER" id="PTHR30168:SF0">
    <property type="entry name" value="INNER MEMBRANE PROTEIN"/>
    <property type="match status" value="1"/>
</dbReference>
<sequence>MRWQGGRESENVEDRRGQGGAGGGAGGGSGGGFGGGGGGGFRIGRGGLGIGGAIVLLLVSMVLGVDPTVLLGGGEQADRSTAGRTQIGDAAPRSQADDELKRFVSVVLADTEDTWQGLFQQMGRQYQDPTLVLFTGTVSSGCGRAQAAMGPFYCPMDRKLYIDLGFYRELRDRFQAPGDFAQAYVIAHEVGHHVQNLLGISDRVQAAQQRAGDQAQANALSVRLELQADCFAGIWGNHANRDRRMLEPGDVEEALTAASAIGDDRLQRQARGTVSPDSFTHGSSAQRVRWFRTGLESGRLESCDTFGADRL</sequence>
<evidence type="ECO:0000313" key="6">
    <source>
        <dbReference type="EMBL" id="QKS48954.1"/>
    </source>
</evidence>
<feature type="compositionally biased region" description="Basic and acidic residues" evidence="5">
    <location>
        <begin position="1"/>
        <end position="17"/>
    </location>
</feature>
<evidence type="ECO:0000256" key="1">
    <source>
        <dbReference type="ARBA" id="ARBA00004167"/>
    </source>
</evidence>
<geneLocation type="plasmid" evidence="6 7">
    <name>unnamed1</name>
</geneLocation>